<dbReference type="PANTHER" id="PTHR47447">
    <property type="entry name" value="OS03G0856100 PROTEIN"/>
    <property type="match status" value="1"/>
</dbReference>
<proteinExistence type="predicted"/>
<evidence type="ECO:0000313" key="3">
    <source>
        <dbReference type="Proteomes" id="UP001642484"/>
    </source>
</evidence>
<organism evidence="2 3">
    <name type="scientific">Durusdinium trenchii</name>
    <dbReference type="NCBI Taxonomy" id="1381693"/>
    <lineage>
        <taxon>Eukaryota</taxon>
        <taxon>Sar</taxon>
        <taxon>Alveolata</taxon>
        <taxon>Dinophyceae</taxon>
        <taxon>Suessiales</taxon>
        <taxon>Symbiodiniaceae</taxon>
        <taxon>Durusdinium</taxon>
    </lineage>
</organism>
<dbReference type="Gene3D" id="1.25.40.10">
    <property type="entry name" value="Tetratricopeptide repeat domain"/>
    <property type="match status" value="2"/>
</dbReference>
<keyword evidence="3" id="KW-1185">Reference proteome</keyword>
<dbReference type="InterPro" id="IPR011990">
    <property type="entry name" value="TPR-like_helical_dom_sf"/>
</dbReference>
<reference evidence="2 3" key="1">
    <citation type="submission" date="2024-02" db="EMBL/GenBank/DDBJ databases">
        <authorList>
            <person name="Chen Y."/>
            <person name="Shah S."/>
            <person name="Dougan E. K."/>
            <person name="Thang M."/>
            <person name="Chan C."/>
        </authorList>
    </citation>
    <scope>NUCLEOTIDE SEQUENCE [LARGE SCALE GENOMIC DNA]</scope>
</reference>
<evidence type="ECO:0000256" key="1">
    <source>
        <dbReference type="ARBA" id="ARBA00022737"/>
    </source>
</evidence>
<dbReference type="PANTHER" id="PTHR47447:SF17">
    <property type="entry name" value="OS12G0638900 PROTEIN"/>
    <property type="match status" value="1"/>
</dbReference>
<comment type="caution">
    <text evidence="2">The sequence shown here is derived from an EMBL/GenBank/DDBJ whole genome shotgun (WGS) entry which is preliminary data.</text>
</comment>
<keyword evidence="1" id="KW-0677">Repeat</keyword>
<dbReference type="EMBL" id="CAXAMN010027750">
    <property type="protein sequence ID" value="CAK9112655.1"/>
    <property type="molecule type" value="Genomic_DNA"/>
</dbReference>
<accession>A0ABP0SK79</accession>
<dbReference type="Proteomes" id="UP001642484">
    <property type="component" value="Unassembled WGS sequence"/>
</dbReference>
<evidence type="ECO:0000313" key="2">
    <source>
        <dbReference type="EMBL" id="CAK9112655.1"/>
    </source>
</evidence>
<name>A0ABP0SK79_9DINO</name>
<evidence type="ECO:0008006" key="4">
    <source>
        <dbReference type="Google" id="ProtNLM"/>
    </source>
</evidence>
<protein>
    <recommendedName>
        <fullName evidence="4">Pentatricopeptide repeat-containing protein, chloroplastic</fullName>
    </recommendedName>
</protein>
<sequence length="666" mass="70878">MPATWQDLQKLQVLQQSAVEADVTLAANAALRSAHWASAVFLLDSFATLALEVTQVVSGCALTAVARSLPHWATCLTLLQISLTRALASLISHNIVIAMCGKTLCWNRSLSLTASLTRSRLRPTASTIGGLLTAFERGGYWVAALSKLSLTREQPAWLYGAKGGEVSVTWNAGVAACASSAAWEWAAKLVRGEPWRGVSTKAVGTAGYNAAMAACGNWVVAMELLRQLLRSGSQADTASVCTTIGACATGLAWFACLQLIAGASSFAVAADRVGYNAAMKACGDRGLWWWSSWLLEEVKISENSARTTCAGISAAGAEGAWEVSMTLMSEAALALVEFDVAVYNAALSVLAGNDRWQATLQLRQRLQAAGLKETAGTVNPVAVAAGRGSSWASAVTALEEEHCQDAAALGAAITASAQGSQWIRCLHLLSLPMLQSESALATYNALITVLGEQALHDKTMQLLGEAVKLTLRPSIVTFNAAMDVTSASGWLGAVALLEALRSQTLESDAFTYYYAIGACEGSSAAAPFGRSLVAEALPILESRAAQLFGSRLIILDQIRALDFFTSALEEAYRSAIQPVVARLRLLCAQKTRTNPAATRLMDNVLANFFGLEGSLTQETLQLISNVSEADRTWVDRGRCFARHSLQGSNAIFRCNCRDKIRAQRRL</sequence>
<gene>
    <name evidence="2" type="ORF">CCMP2556_LOCUS52206</name>
</gene>